<evidence type="ECO:0000256" key="4">
    <source>
        <dbReference type="ARBA" id="ARBA00022989"/>
    </source>
</evidence>
<evidence type="ECO:0000256" key="1">
    <source>
        <dbReference type="ARBA" id="ARBA00004167"/>
    </source>
</evidence>
<keyword evidence="4 8" id="KW-1133">Transmembrane helix</keyword>
<keyword evidence="2 8" id="KW-0812">Transmembrane</keyword>
<reference evidence="9" key="1">
    <citation type="submission" date="2022-05" db="EMBL/GenBank/DDBJ databases">
        <authorList>
            <person name="Okamura Y."/>
        </authorList>
    </citation>
    <scope>NUCLEOTIDE SEQUENCE</scope>
</reference>
<evidence type="ECO:0000256" key="2">
    <source>
        <dbReference type="ARBA" id="ARBA00022692"/>
    </source>
</evidence>
<evidence type="ECO:0000313" key="9">
    <source>
        <dbReference type="EMBL" id="CAH4030992.1"/>
    </source>
</evidence>
<comment type="subcellular location">
    <subcellularLocation>
        <location evidence="1">Membrane</location>
        <topology evidence="1">Single-pass membrane protein</topology>
    </subcellularLocation>
</comment>
<proteinExistence type="predicted"/>
<keyword evidence="3" id="KW-0677">Repeat</keyword>
<evidence type="ECO:0000256" key="8">
    <source>
        <dbReference type="SAM" id="Phobius"/>
    </source>
</evidence>
<comment type="caution">
    <text evidence="9">The sequence shown here is derived from an EMBL/GenBank/DDBJ whole genome shotgun (WGS) entry which is preliminary data.</text>
</comment>
<dbReference type="GO" id="GO:0005886">
    <property type="term" value="C:plasma membrane"/>
    <property type="evidence" value="ECO:0007669"/>
    <property type="project" value="TreeGrafter"/>
</dbReference>
<keyword evidence="10" id="KW-1185">Reference proteome</keyword>
<evidence type="ECO:0000256" key="3">
    <source>
        <dbReference type="ARBA" id="ARBA00022737"/>
    </source>
</evidence>
<keyword evidence="5 8" id="KW-0472">Membrane</keyword>
<dbReference type="AlphaFoldDB" id="A0A9P0TLK4"/>
<organism evidence="9 10">
    <name type="scientific">Pieris brassicae</name>
    <name type="common">White butterfly</name>
    <name type="synonym">Large white butterfly</name>
    <dbReference type="NCBI Taxonomy" id="7116"/>
    <lineage>
        <taxon>Eukaryota</taxon>
        <taxon>Metazoa</taxon>
        <taxon>Ecdysozoa</taxon>
        <taxon>Arthropoda</taxon>
        <taxon>Hexapoda</taxon>
        <taxon>Insecta</taxon>
        <taxon>Pterygota</taxon>
        <taxon>Neoptera</taxon>
        <taxon>Endopterygota</taxon>
        <taxon>Lepidoptera</taxon>
        <taxon>Glossata</taxon>
        <taxon>Ditrysia</taxon>
        <taxon>Papilionoidea</taxon>
        <taxon>Pieridae</taxon>
        <taxon>Pierinae</taxon>
        <taxon>Pieris</taxon>
    </lineage>
</organism>
<comment type="caution">
    <text evidence="7">Lacks conserved residue(s) required for the propagation of feature annotation.</text>
</comment>
<gene>
    <name evidence="9" type="ORF">PIBRA_LOCUS7578</name>
</gene>
<dbReference type="Gene3D" id="4.10.400.10">
    <property type="entry name" value="Low-density Lipoprotein Receptor"/>
    <property type="match status" value="1"/>
</dbReference>
<keyword evidence="6 7" id="KW-1015">Disulfide bond</keyword>
<dbReference type="SMART" id="SM00192">
    <property type="entry name" value="LDLa"/>
    <property type="match status" value="1"/>
</dbReference>
<dbReference type="Proteomes" id="UP001152562">
    <property type="component" value="Unassembled WGS sequence"/>
</dbReference>
<dbReference type="Pfam" id="PF00057">
    <property type="entry name" value="Ldl_recept_a"/>
    <property type="match status" value="1"/>
</dbReference>
<feature type="disulfide bond" evidence="7">
    <location>
        <begin position="47"/>
        <end position="59"/>
    </location>
</feature>
<sequence length="103" mass="11609">MFILVGCRRAAPKYCASMWWCLFICVMYTNLIGVLGSNTTAVAHNVCTPKQFQCANGMCIHMSWVCEGEDDCGDNSDENIEECKKGTCLFILFIFVYKVLLTE</sequence>
<dbReference type="GO" id="GO:0016192">
    <property type="term" value="P:vesicle-mediated transport"/>
    <property type="evidence" value="ECO:0007669"/>
    <property type="project" value="UniProtKB-ARBA"/>
</dbReference>
<feature type="disulfide bond" evidence="7">
    <location>
        <begin position="54"/>
        <end position="72"/>
    </location>
</feature>
<dbReference type="InterPro" id="IPR002172">
    <property type="entry name" value="LDrepeatLR_classA_rpt"/>
</dbReference>
<dbReference type="EMBL" id="CALOZG010000013">
    <property type="protein sequence ID" value="CAH4030992.1"/>
    <property type="molecule type" value="Genomic_DNA"/>
</dbReference>
<dbReference type="PANTHER" id="PTHR24270">
    <property type="entry name" value="LOW-DENSITY LIPOPROTEIN RECEPTOR-RELATED"/>
    <property type="match status" value="1"/>
</dbReference>
<dbReference type="CDD" id="cd00112">
    <property type="entry name" value="LDLa"/>
    <property type="match status" value="1"/>
</dbReference>
<evidence type="ECO:0000256" key="6">
    <source>
        <dbReference type="ARBA" id="ARBA00023157"/>
    </source>
</evidence>
<dbReference type="FunFam" id="4.10.400.10:FF:000011">
    <property type="entry name" value="Low-density lipoprotein receptor-related protein 1"/>
    <property type="match status" value="1"/>
</dbReference>
<protein>
    <submittedName>
        <fullName evidence="9">Uncharacterized protein</fullName>
    </submittedName>
</protein>
<evidence type="ECO:0000256" key="5">
    <source>
        <dbReference type="ARBA" id="ARBA00023136"/>
    </source>
</evidence>
<name>A0A9P0TLK4_PIEBR</name>
<dbReference type="InterPro" id="IPR050685">
    <property type="entry name" value="LDLR"/>
</dbReference>
<evidence type="ECO:0000313" key="10">
    <source>
        <dbReference type="Proteomes" id="UP001152562"/>
    </source>
</evidence>
<dbReference type="SUPFAM" id="SSF57424">
    <property type="entry name" value="LDL receptor-like module"/>
    <property type="match status" value="1"/>
</dbReference>
<evidence type="ECO:0000256" key="7">
    <source>
        <dbReference type="PROSITE-ProRule" id="PRU00124"/>
    </source>
</evidence>
<accession>A0A9P0TLK4</accession>
<dbReference type="InterPro" id="IPR036055">
    <property type="entry name" value="LDL_receptor-like_sf"/>
</dbReference>
<dbReference type="PANTHER" id="PTHR24270:SF61">
    <property type="entry name" value="EGF-LIKE DOMAIN-CONTAINING PROTEIN"/>
    <property type="match status" value="1"/>
</dbReference>
<dbReference type="PROSITE" id="PS50068">
    <property type="entry name" value="LDLRA_2"/>
    <property type="match status" value="1"/>
</dbReference>
<feature type="transmembrane region" description="Helical" evidence="8">
    <location>
        <begin position="18"/>
        <end position="37"/>
    </location>
</feature>